<dbReference type="AlphaFoldDB" id="A0A0E9RTP9"/>
<organism evidence="1">
    <name type="scientific">Anguilla anguilla</name>
    <name type="common">European freshwater eel</name>
    <name type="synonym">Muraena anguilla</name>
    <dbReference type="NCBI Taxonomy" id="7936"/>
    <lineage>
        <taxon>Eukaryota</taxon>
        <taxon>Metazoa</taxon>
        <taxon>Chordata</taxon>
        <taxon>Craniata</taxon>
        <taxon>Vertebrata</taxon>
        <taxon>Euteleostomi</taxon>
        <taxon>Actinopterygii</taxon>
        <taxon>Neopterygii</taxon>
        <taxon>Teleostei</taxon>
        <taxon>Anguilliformes</taxon>
        <taxon>Anguillidae</taxon>
        <taxon>Anguilla</taxon>
    </lineage>
</organism>
<protein>
    <submittedName>
        <fullName evidence="1">Uncharacterized protein</fullName>
    </submittedName>
</protein>
<sequence>MNSHSGVLPQGRRQAYVNSSFWLLFHRDV</sequence>
<accession>A0A0E9RTP9</accession>
<reference evidence="1" key="1">
    <citation type="submission" date="2014-11" db="EMBL/GenBank/DDBJ databases">
        <authorList>
            <person name="Amaro Gonzalez C."/>
        </authorList>
    </citation>
    <scope>NUCLEOTIDE SEQUENCE</scope>
</reference>
<reference evidence="1" key="2">
    <citation type="journal article" date="2015" name="Fish Shellfish Immunol.">
        <title>Early steps in the European eel (Anguilla anguilla)-Vibrio vulnificus interaction in the gills: Role of the RtxA13 toxin.</title>
        <authorList>
            <person name="Callol A."/>
            <person name="Pajuelo D."/>
            <person name="Ebbesson L."/>
            <person name="Teles M."/>
            <person name="MacKenzie S."/>
            <person name="Amaro C."/>
        </authorList>
    </citation>
    <scope>NUCLEOTIDE SEQUENCE</scope>
</reference>
<evidence type="ECO:0000313" key="1">
    <source>
        <dbReference type="EMBL" id="JAH31673.1"/>
    </source>
</evidence>
<dbReference type="EMBL" id="GBXM01076904">
    <property type="protein sequence ID" value="JAH31673.1"/>
    <property type="molecule type" value="Transcribed_RNA"/>
</dbReference>
<name>A0A0E9RTP9_ANGAN</name>
<proteinExistence type="predicted"/>